<comment type="caution">
    <text evidence="1">The sequence shown here is derived from an EMBL/GenBank/DDBJ whole genome shotgun (WGS) entry which is preliminary data.</text>
</comment>
<accession>B6BHM0</accession>
<dbReference type="PATRIC" id="fig|929558.5.peg.1485"/>
<evidence type="ECO:0000313" key="1">
    <source>
        <dbReference type="EMBL" id="EHP30018.1"/>
    </source>
</evidence>
<dbReference type="EMBL" id="AFRZ01000001">
    <property type="protein sequence ID" value="EHP30018.1"/>
    <property type="molecule type" value="Genomic_DNA"/>
</dbReference>
<protein>
    <submittedName>
        <fullName evidence="1">Uncharacterized protein</fullName>
    </submittedName>
</protein>
<reference evidence="1 2" key="1">
    <citation type="journal article" date="2012" name="Proc. Natl. Acad. Sci. U.S.A.">
        <title>Genome and physiology of a model Epsilonproteobacterium responsible for sulfide detoxification in marine oxygen depletion zones.</title>
        <authorList>
            <person name="Grote J."/>
            <person name="Schott T."/>
            <person name="Bruckner C.G."/>
            <person name="Glockner F.O."/>
            <person name="Jost G."/>
            <person name="Teeling H."/>
            <person name="Labrenz M."/>
            <person name="Jurgens K."/>
        </authorList>
    </citation>
    <scope>NUCLEOTIDE SEQUENCE [LARGE SCALE GENOMIC DNA]</scope>
    <source>
        <strain evidence="1 2">GD1</strain>
    </source>
</reference>
<sequence length="53" mass="5772">MDYTYNIGTDKPDVSPSIYENWQGIVDSIATIADVSASLVMHAHTDKIKVASC</sequence>
<gene>
    <name evidence="1" type="ORF">SMGD1_1494</name>
</gene>
<dbReference type="Proteomes" id="UP000006431">
    <property type="component" value="Unassembled WGS sequence"/>
</dbReference>
<evidence type="ECO:0000313" key="2">
    <source>
        <dbReference type="Proteomes" id="UP000006431"/>
    </source>
</evidence>
<keyword evidence="2" id="KW-1185">Reference proteome</keyword>
<dbReference type="AlphaFoldDB" id="B6BHM0"/>
<dbReference type="HOGENOM" id="CLU_3066959_0_0_7"/>
<proteinExistence type="predicted"/>
<accession>H1FT99</accession>
<name>B6BHM0_SULGG</name>
<organism evidence="1 2">
    <name type="scientific">Sulfurimonas gotlandica (strain DSM 19862 / JCM 16533 / GD1)</name>
    <dbReference type="NCBI Taxonomy" id="929558"/>
    <lineage>
        <taxon>Bacteria</taxon>
        <taxon>Pseudomonadati</taxon>
        <taxon>Campylobacterota</taxon>
        <taxon>Epsilonproteobacteria</taxon>
        <taxon>Campylobacterales</taxon>
        <taxon>Sulfurimonadaceae</taxon>
        <taxon>Sulfurimonas</taxon>
    </lineage>
</organism>